<dbReference type="HAMAP" id="MF_00213">
    <property type="entry name" value="HypA_HybF"/>
    <property type="match status" value="1"/>
</dbReference>
<dbReference type="PANTHER" id="PTHR34535">
    <property type="entry name" value="HYDROGENASE MATURATION FACTOR HYPA"/>
    <property type="match status" value="1"/>
</dbReference>
<protein>
    <recommendedName>
        <fullName evidence="4">Hydrogenase maturation factor HypA</fullName>
    </recommendedName>
</protein>
<feature type="binding site" evidence="4">
    <location>
        <position position="92"/>
    </location>
    <ligand>
        <name>Zn(2+)</name>
        <dbReference type="ChEBI" id="CHEBI:29105"/>
    </ligand>
</feature>
<evidence type="ECO:0000256" key="2">
    <source>
        <dbReference type="ARBA" id="ARBA00022723"/>
    </source>
</evidence>
<evidence type="ECO:0000313" key="6">
    <source>
        <dbReference type="Proteomes" id="UP000321197"/>
    </source>
</evidence>
<dbReference type="Gene3D" id="3.30.2320.80">
    <property type="match status" value="1"/>
</dbReference>
<dbReference type="GO" id="GO:0008270">
    <property type="term" value="F:zinc ion binding"/>
    <property type="evidence" value="ECO:0007669"/>
    <property type="project" value="UniProtKB-UniRule"/>
</dbReference>
<organism evidence="5 6">
    <name type="scientific">Meiothermus hypogaeus NBRC 106114</name>
    <dbReference type="NCBI Taxonomy" id="1227553"/>
    <lineage>
        <taxon>Bacteria</taxon>
        <taxon>Thermotogati</taxon>
        <taxon>Deinococcota</taxon>
        <taxon>Deinococci</taxon>
        <taxon>Thermales</taxon>
        <taxon>Thermaceae</taxon>
        <taxon>Meiothermus</taxon>
    </lineage>
</organism>
<dbReference type="Pfam" id="PF01155">
    <property type="entry name" value="HypA"/>
    <property type="match status" value="1"/>
</dbReference>
<comment type="similarity">
    <text evidence="4">Belongs to the HypA/HybF family.</text>
</comment>
<dbReference type="AlphaFoldDB" id="A0A511R3L6"/>
<proteinExistence type="inferred from homology"/>
<name>A0A511R3L6_9DEIN</name>
<dbReference type="GO" id="GO:0016151">
    <property type="term" value="F:nickel cation binding"/>
    <property type="evidence" value="ECO:0007669"/>
    <property type="project" value="UniProtKB-UniRule"/>
</dbReference>
<keyword evidence="3 4" id="KW-0862">Zinc</keyword>
<feature type="binding site" evidence="4">
    <location>
        <position position="95"/>
    </location>
    <ligand>
        <name>Zn(2+)</name>
        <dbReference type="ChEBI" id="CHEBI:29105"/>
    </ligand>
</feature>
<dbReference type="PIRSF" id="PIRSF004761">
    <property type="entry name" value="Hydrgn_mat_HypA"/>
    <property type="match status" value="1"/>
</dbReference>
<gene>
    <name evidence="4 5" type="primary">hypA</name>
    <name evidence="5" type="ORF">MHY01S_23640</name>
</gene>
<sequence>MHPMHELSIATNIVSVAQEEAAARGVEVEAVHLRLGALAGVEVDSLLFGYQVASQGTPLEGSRLLIEEVPLTIYCPNCQAEFELAGIQSLRCPKCQELSGDIRRGKELEIVALEVKEQP</sequence>
<comment type="caution">
    <text evidence="5">The sequence shown here is derived from an EMBL/GenBank/DDBJ whole genome shotgun (WGS) entry which is preliminary data.</text>
</comment>
<keyword evidence="1 4" id="KW-0533">Nickel</keyword>
<dbReference type="Proteomes" id="UP000321197">
    <property type="component" value="Unassembled WGS sequence"/>
</dbReference>
<evidence type="ECO:0000313" key="5">
    <source>
        <dbReference type="EMBL" id="GEM84198.1"/>
    </source>
</evidence>
<dbReference type="EMBL" id="BJXL01000083">
    <property type="protein sequence ID" value="GEM84198.1"/>
    <property type="molecule type" value="Genomic_DNA"/>
</dbReference>
<keyword evidence="2 4" id="KW-0479">Metal-binding</keyword>
<dbReference type="InterPro" id="IPR000688">
    <property type="entry name" value="HypA/HybF"/>
</dbReference>
<dbReference type="PANTHER" id="PTHR34535:SF3">
    <property type="entry name" value="HYDROGENASE MATURATION FACTOR HYPA"/>
    <property type="match status" value="1"/>
</dbReference>
<dbReference type="NCBIfam" id="TIGR00100">
    <property type="entry name" value="hypA"/>
    <property type="match status" value="1"/>
</dbReference>
<dbReference type="GO" id="GO:0051604">
    <property type="term" value="P:protein maturation"/>
    <property type="evidence" value="ECO:0007669"/>
    <property type="project" value="InterPro"/>
</dbReference>
<accession>A0A511R3L6</accession>
<feature type="binding site" evidence="4">
    <location>
        <position position="5"/>
    </location>
    <ligand>
        <name>Ni(2+)</name>
        <dbReference type="ChEBI" id="CHEBI:49786"/>
    </ligand>
</feature>
<evidence type="ECO:0000256" key="1">
    <source>
        <dbReference type="ARBA" id="ARBA00022596"/>
    </source>
</evidence>
<evidence type="ECO:0000256" key="4">
    <source>
        <dbReference type="HAMAP-Rule" id="MF_00213"/>
    </source>
</evidence>
<reference evidence="5 6" key="1">
    <citation type="submission" date="2019-07" db="EMBL/GenBank/DDBJ databases">
        <title>Whole genome shotgun sequence of Meiothermus hypogaeus NBRC 106114.</title>
        <authorList>
            <person name="Hosoyama A."/>
            <person name="Uohara A."/>
            <person name="Ohji S."/>
            <person name="Ichikawa N."/>
        </authorList>
    </citation>
    <scope>NUCLEOTIDE SEQUENCE [LARGE SCALE GENOMIC DNA]</scope>
    <source>
        <strain evidence="5 6">NBRC 106114</strain>
    </source>
</reference>
<comment type="function">
    <text evidence="4">Involved in the maturation of [NiFe] hydrogenases. Required for nickel insertion into the metal center of the hydrogenase.</text>
</comment>
<feature type="binding site" evidence="4">
    <location>
        <position position="75"/>
    </location>
    <ligand>
        <name>Zn(2+)</name>
        <dbReference type="ChEBI" id="CHEBI:29105"/>
    </ligand>
</feature>
<feature type="binding site" evidence="4">
    <location>
        <position position="78"/>
    </location>
    <ligand>
        <name>Zn(2+)</name>
        <dbReference type="ChEBI" id="CHEBI:29105"/>
    </ligand>
</feature>
<evidence type="ECO:0000256" key="3">
    <source>
        <dbReference type="ARBA" id="ARBA00022833"/>
    </source>
</evidence>